<protein>
    <submittedName>
        <fullName evidence="1">Uncharacterized protein</fullName>
    </submittedName>
</protein>
<gene>
    <name evidence="1" type="ORF">HYPSUDRAFT_340201</name>
</gene>
<reference evidence="2" key="1">
    <citation type="submission" date="2014-04" db="EMBL/GenBank/DDBJ databases">
        <title>Evolutionary Origins and Diversification of the Mycorrhizal Mutualists.</title>
        <authorList>
            <consortium name="DOE Joint Genome Institute"/>
            <consortium name="Mycorrhizal Genomics Consortium"/>
            <person name="Kohler A."/>
            <person name="Kuo A."/>
            <person name="Nagy L.G."/>
            <person name="Floudas D."/>
            <person name="Copeland A."/>
            <person name="Barry K.W."/>
            <person name="Cichocki N."/>
            <person name="Veneault-Fourrey C."/>
            <person name="LaButti K."/>
            <person name="Lindquist E.A."/>
            <person name="Lipzen A."/>
            <person name="Lundell T."/>
            <person name="Morin E."/>
            <person name="Murat C."/>
            <person name="Riley R."/>
            <person name="Ohm R."/>
            <person name="Sun H."/>
            <person name="Tunlid A."/>
            <person name="Henrissat B."/>
            <person name="Grigoriev I.V."/>
            <person name="Hibbett D.S."/>
            <person name="Martin F."/>
        </authorList>
    </citation>
    <scope>NUCLEOTIDE SEQUENCE [LARGE SCALE GENOMIC DNA]</scope>
    <source>
        <strain evidence="2">FD-334 SS-4</strain>
    </source>
</reference>
<dbReference type="AlphaFoldDB" id="A0A0D2P4U2"/>
<accession>A0A0D2P4U2</accession>
<evidence type="ECO:0000313" key="2">
    <source>
        <dbReference type="Proteomes" id="UP000054270"/>
    </source>
</evidence>
<keyword evidence="2" id="KW-1185">Reference proteome</keyword>
<dbReference type="Proteomes" id="UP000054270">
    <property type="component" value="Unassembled WGS sequence"/>
</dbReference>
<proteinExistence type="predicted"/>
<dbReference type="EMBL" id="KN817529">
    <property type="protein sequence ID" value="KJA25939.1"/>
    <property type="molecule type" value="Genomic_DNA"/>
</dbReference>
<name>A0A0D2P4U2_HYPSF</name>
<sequence length="231" mass="25531">MEPQPIAIIRDAQRPHHIKVPPSRIYKSLTLAKMPRSSFPFPHNQHPLHSSLPAALSPPLLPPFPFVASSNLHCSLSSLSRTNFRRLRRALVRYNFFLRSPSPKIFRNPLFPSMALSYTSPSICCGHPLECLGFDMSSFVRRFIINTFNQLTVVVTSCSSTCMPPDLRTFVCLVITPRRDCSQEGLPIPIDAITALVHPSSSVCIGARVPESGLDSGTLGSDSGTLCLKYQ</sequence>
<organism evidence="1 2">
    <name type="scientific">Hypholoma sublateritium (strain FD-334 SS-4)</name>
    <dbReference type="NCBI Taxonomy" id="945553"/>
    <lineage>
        <taxon>Eukaryota</taxon>
        <taxon>Fungi</taxon>
        <taxon>Dikarya</taxon>
        <taxon>Basidiomycota</taxon>
        <taxon>Agaricomycotina</taxon>
        <taxon>Agaricomycetes</taxon>
        <taxon>Agaricomycetidae</taxon>
        <taxon>Agaricales</taxon>
        <taxon>Agaricineae</taxon>
        <taxon>Strophariaceae</taxon>
        <taxon>Hypholoma</taxon>
    </lineage>
</organism>
<evidence type="ECO:0000313" key="1">
    <source>
        <dbReference type="EMBL" id="KJA25939.1"/>
    </source>
</evidence>